<organism evidence="1 2">
    <name type="scientific">Candidatus Fervidibacter sacchari</name>
    <dbReference type="NCBI Taxonomy" id="1448929"/>
    <lineage>
        <taxon>Bacteria</taxon>
        <taxon>Candidatus Fervidibacterota</taxon>
        <taxon>Candidatus Fervidibacter</taxon>
    </lineage>
</organism>
<protein>
    <recommendedName>
        <fullName evidence="3">DUF3108 domain-containing protein</fullName>
    </recommendedName>
</protein>
<proteinExistence type="predicted"/>
<accession>A0ABT2EN33</accession>
<name>A0ABT2EN33_9BACT</name>
<keyword evidence="2" id="KW-1185">Reference proteome</keyword>
<reference evidence="1 2" key="1">
    <citation type="submission" date="2022-08" db="EMBL/GenBank/DDBJ databases">
        <title>Bacterial and archaeal communities from various locations to study Microbial Dark Matter (Phase II).</title>
        <authorList>
            <person name="Stepanauskas R."/>
        </authorList>
    </citation>
    <scope>NUCLEOTIDE SEQUENCE [LARGE SCALE GENOMIC DNA]</scope>
    <source>
        <strain evidence="1 2">PD1</strain>
    </source>
</reference>
<gene>
    <name evidence="1" type="ORF">M2350_001777</name>
</gene>
<dbReference type="EMBL" id="JANUCP010000003">
    <property type="protein sequence ID" value="MCS3919364.1"/>
    <property type="molecule type" value="Genomic_DNA"/>
</dbReference>
<sequence length="300" mass="34273">MPEQAKIVPPEPDGFLPLLLKDFQAPDAPFQPDGEWESVYRLFLIGILDAPQYREWRCHPAGALRLSRKPRPDGNFVLQVEFMAHQSLEAHARSFDYMQAEILCADDDASSLLRWRRLSMQLTPKGEPIEGTKLEINGEVTPNGLVLRYAGRERRIKAPLPITCDWAIFDLVQRLSQKLGEQPLRPSEPKPLLEFALLEDLEFLRTNHRIFASEPLEGTGDTGRGTWNVEVDGKRFRWRRFVQFGDGVLPWTYCLDEHHRLVLAYSGMRAYLYDPTAESAFPFGRDKGHGARDMGGERVG</sequence>
<dbReference type="Proteomes" id="UP001204798">
    <property type="component" value="Unassembled WGS sequence"/>
</dbReference>
<dbReference type="RefSeq" id="WP_259095719.1">
    <property type="nucleotide sequence ID" value="NZ_CP130454.1"/>
</dbReference>
<evidence type="ECO:0000313" key="2">
    <source>
        <dbReference type="Proteomes" id="UP001204798"/>
    </source>
</evidence>
<evidence type="ECO:0000313" key="1">
    <source>
        <dbReference type="EMBL" id="MCS3919364.1"/>
    </source>
</evidence>
<comment type="caution">
    <text evidence="1">The sequence shown here is derived from an EMBL/GenBank/DDBJ whole genome shotgun (WGS) entry which is preliminary data.</text>
</comment>
<evidence type="ECO:0008006" key="3">
    <source>
        <dbReference type="Google" id="ProtNLM"/>
    </source>
</evidence>